<dbReference type="GO" id="GO:0003960">
    <property type="term" value="F:quinone reductase (NADPH) activity"/>
    <property type="evidence" value="ECO:0007669"/>
    <property type="project" value="TreeGrafter"/>
</dbReference>
<evidence type="ECO:0000256" key="2">
    <source>
        <dbReference type="ARBA" id="ARBA00023002"/>
    </source>
</evidence>
<dbReference type="PANTHER" id="PTHR48106:SF13">
    <property type="entry name" value="QUINONE OXIDOREDUCTASE-RELATED"/>
    <property type="match status" value="1"/>
</dbReference>
<dbReference type="Pfam" id="PF00107">
    <property type="entry name" value="ADH_zinc_N"/>
    <property type="match status" value="1"/>
</dbReference>
<dbReference type="InterPro" id="IPR011032">
    <property type="entry name" value="GroES-like_sf"/>
</dbReference>
<reference evidence="4 5" key="1">
    <citation type="submission" date="2018-07" db="EMBL/GenBank/DDBJ databases">
        <title>Genomic Encyclopedia of Type Strains, Phase IV (KMG-IV): sequencing the most valuable type-strain genomes for metagenomic binning, comparative biology and taxonomic classification.</title>
        <authorList>
            <person name="Goeker M."/>
        </authorList>
    </citation>
    <scope>NUCLEOTIDE SEQUENCE [LARGE SCALE GENOMIC DNA]</scope>
    <source>
        <strain evidence="4 5">DSM 44952</strain>
    </source>
</reference>
<dbReference type="Gene3D" id="3.40.50.720">
    <property type="entry name" value="NAD(P)-binding Rossmann-like Domain"/>
    <property type="match status" value="1"/>
</dbReference>
<dbReference type="GO" id="GO:0070402">
    <property type="term" value="F:NADPH binding"/>
    <property type="evidence" value="ECO:0007669"/>
    <property type="project" value="TreeGrafter"/>
</dbReference>
<dbReference type="InterPro" id="IPR020843">
    <property type="entry name" value="ER"/>
</dbReference>
<proteinExistence type="predicted"/>
<organism evidence="4 5">
    <name type="scientific">Nocardia mexicana</name>
    <dbReference type="NCBI Taxonomy" id="279262"/>
    <lineage>
        <taxon>Bacteria</taxon>
        <taxon>Bacillati</taxon>
        <taxon>Actinomycetota</taxon>
        <taxon>Actinomycetes</taxon>
        <taxon>Mycobacteriales</taxon>
        <taxon>Nocardiaceae</taxon>
        <taxon>Nocardia</taxon>
    </lineage>
</organism>
<dbReference type="Proteomes" id="UP000255355">
    <property type="component" value="Unassembled WGS sequence"/>
</dbReference>
<sequence>MRKIRFSGGPELVEVPRPEPGAGQLLVRTELVGVHVGLLRTLKSGSGSGLGGEMVGIVVAAGPGVSDGWLGRRVGGVVFDSVYADQVLADPALVTEIPSGANAADALVVVRGGLVALGAVRAGRCAEGESVLVTAAASGSGHLAVQIARALGVARVVGAVGALDKADFVRECGADAVVSYDEPWDERFDVVVDGVGGDLVPRGVEALAPRGRFVAYSAGGGTVAASSLLADLKTVTGFSVGLLARTEPEVLESYRAELWKLLADGRIRPRHVEFAFDRTADALELVETRRNRGRVLLRTGPLTR</sequence>
<dbReference type="AlphaFoldDB" id="A0A370H083"/>
<evidence type="ECO:0000313" key="5">
    <source>
        <dbReference type="Proteomes" id="UP000255355"/>
    </source>
</evidence>
<keyword evidence="2" id="KW-0560">Oxidoreductase</keyword>
<dbReference type="SUPFAM" id="SSF50129">
    <property type="entry name" value="GroES-like"/>
    <property type="match status" value="1"/>
</dbReference>
<dbReference type="SUPFAM" id="SSF51735">
    <property type="entry name" value="NAD(P)-binding Rossmann-fold domains"/>
    <property type="match status" value="1"/>
</dbReference>
<evidence type="ECO:0000313" key="4">
    <source>
        <dbReference type="EMBL" id="RDI49325.1"/>
    </source>
</evidence>
<dbReference type="PANTHER" id="PTHR48106">
    <property type="entry name" value="QUINONE OXIDOREDUCTASE PIG3-RELATED"/>
    <property type="match status" value="1"/>
</dbReference>
<evidence type="ECO:0000256" key="1">
    <source>
        <dbReference type="ARBA" id="ARBA00022857"/>
    </source>
</evidence>
<dbReference type="SMART" id="SM00829">
    <property type="entry name" value="PKS_ER"/>
    <property type="match status" value="1"/>
</dbReference>
<dbReference type="EMBL" id="QQAZ01000007">
    <property type="protein sequence ID" value="RDI49325.1"/>
    <property type="molecule type" value="Genomic_DNA"/>
</dbReference>
<dbReference type="STRING" id="1210089.GCA_001613165_00946"/>
<name>A0A370H083_9NOCA</name>
<dbReference type="GO" id="GO:0035925">
    <property type="term" value="F:mRNA 3'-UTR AU-rich region binding"/>
    <property type="evidence" value="ECO:0007669"/>
    <property type="project" value="TreeGrafter"/>
</dbReference>
<dbReference type="InterPro" id="IPR036291">
    <property type="entry name" value="NAD(P)-bd_dom_sf"/>
</dbReference>
<gene>
    <name evidence="4" type="ORF">DFR68_107453</name>
</gene>
<dbReference type="GO" id="GO:0005829">
    <property type="term" value="C:cytosol"/>
    <property type="evidence" value="ECO:0007669"/>
    <property type="project" value="TreeGrafter"/>
</dbReference>
<accession>A0A370H083</accession>
<dbReference type="InterPro" id="IPR013149">
    <property type="entry name" value="ADH-like_C"/>
</dbReference>
<protein>
    <submittedName>
        <fullName evidence="4">NADPH:quinone reductase-like Zn-dependent oxidoreductase</fullName>
    </submittedName>
</protein>
<feature type="domain" description="Enoyl reductase (ER)" evidence="3">
    <location>
        <begin position="8"/>
        <end position="297"/>
    </location>
</feature>
<evidence type="ECO:0000259" key="3">
    <source>
        <dbReference type="SMART" id="SM00829"/>
    </source>
</evidence>
<keyword evidence="5" id="KW-1185">Reference proteome</keyword>
<dbReference type="RefSeq" id="WP_068014249.1">
    <property type="nucleotide sequence ID" value="NZ_QQAZ01000007.1"/>
</dbReference>
<keyword evidence="1" id="KW-0521">NADP</keyword>
<dbReference type="Gene3D" id="3.90.180.10">
    <property type="entry name" value="Medium-chain alcohol dehydrogenases, catalytic domain"/>
    <property type="match status" value="1"/>
</dbReference>
<comment type="caution">
    <text evidence="4">The sequence shown here is derived from an EMBL/GenBank/DDBJ whole genome shotgun (WGS) entry which is preliminary data.</text>
</comment>
<dbReference type="OrthoDB" id="4071145at2"/>